<dbReference type="InterPro" id="IPR001969">
    <property type="entry name" value="Aspartic_peptidase_AS"/>
</dbReference>
<dbReference type="PROSITE" id="PS00141">
    <property type="entry name" value="ASP_PROTEASE"/>
    <property type="match status" value="1"/>
</dbReference>
<evidence type="ECO:0000313" key="1">
    <source>
        <dbReference type="EMBL" id="KAJ8351958.1"/>
    </source>
</evidence>
<dbReference type="Proteomes" id="UP001152622">
    <property type="component" value="Chromosome 8"/>
</dbReference>
<dbReference type="SUPFAM" id="SSF50630">
    <property type="entry name" value="Acid proteases"/>
    <property type="match status" value="1"/>
</dbReference>
<dbReference type="GO" id="GO:0004190">
    <property type="term" value="F:aspartic-type endopeptidase activity"/>
    <property type="evidence" value="ECO:0007669"/>
    <property type="project" value="InterPro"/>
</dbReference>
<comment type="caution">
    <text evidence="1">The sequence shown here is derived from an EMBL/GenBank/DDBJ whole genome shotgun (WGS) entry which is preliminary data.</text>
</comment>
<evidence type="ECO:0000313" key="2">
    <source>
        <dbReference type="Proteomes" id="UP001152622"/>
    </source>
</evidence>
<proteinExistence type="predicted"/>
<dbReference type="EMBL" id="JAINUF010000008">
    <property type="protein sequence ID" value="KAJ8351958.1"/>
    <property type="molecule type" value="Genomic_DNA"/>
</dbReference>
<protein>
    <submittedName>
        <fullName evidence="1">Uncharacterized protein</fullName>
    </submittedName>
</protein>
<accession>A0A9Q1F6E2</accession>
<gene>
    <name evidence="1" type="ORF">SKAU_G00234340</name>
</gene>
<dbReference type="OrthoDB" id="6262013at2759"/>
<keyword evidence="2" id="KW-1185">Reference proteome</keyword>
<reference evidence="1" key="1">
    <citation type="journal article" date="2023" name="Science">
        <title>Genome structures resolve the early diversification of teleost fishes.</title>
        <authorList>
            <person name="Parey E."/>
            <person name="Louis A."/>
            <person name="Montfort J."/>
            <person name="Bouchez O."/>
            <person name="Roques C."/>
            <person name="Iampietro C."/>
            <person name="Lluch J."/>
            <person name="Castinel A."/>
            <person name="Donnadieu C."/>
            <person name="Desvignes T."/>
            <person name="Floi Bucao C."/>
            <person name="Jouanno E."/>
            <person name="Wen M."/>
            <person name="Mejri S."/>
            <person name="Dirks R."/>
            <person name="Jansen H."/>
            <person name="Henkel C."/>
            <person name="Chen W.J."/>
            <person name="Zahm M."/>
            <person name="Cabau C."/>
            <person name="Klopp C."/>
            <person name="Thompson A.W."/>
            <person name="Robinson-Rechavi M."/>
            <person name="Braasch I."/>
            <person name="Lecointre G."/>
            <person name="Bobe J."/>
            <person name="Postlethwait J.H."/>
            <person name="Berthelot C."/>
            <person name="Roest Crollius H."/>
            <person name="Guiguen Y."/>
        </authorList>
    </citation>
    <scope>NUCLEOTIDE SEQUENCE</scope>
    <source>
        <strain evidence="1">WJC10195</strain>
    </source>
</reference>
<name>A0A9Q1F6E2_SYNKA</name>
<sequence>MWKELEERYSQSTPLPVARRPFFQCRQRPGVPSFDYQLNLRELHSRWRKQEPSGEAGYDTLLRDQFLLGLDDGPVKQELQRQVRRQDSLTFHQVTMEARALERELWGEGPASQTPAASLEPPVRPEVDLEQWKEDVKRELCQELQDKLTDLGRTLLAELKQQCAPGALRPRELIITICMLPFQISTPSRIGGTSMHSPSVMSVEMKVEVGGRQFPCLLDTGSQVTLFSEGYYWQWLGDRPMQNPAILEWLNLRAANGLQIPFIVYAVMDFKIRGVHVPALLGEVIRGAQPGALTFVAIQQGKARREWERAFAVCYRLQNWPPVLEQLGSVRLTRRDSVQVLARSEVVRWA</sequence>
<dbReference type="InterPro" id="IPR021109">
    <property type="entry name" value="Peptidase_aspartic_dom_sf"/>
</dbReference>
<organism evidence="1 2">
    <name type="scientific">Synaphobranchus kaupii</name>
    <name type="common">Kaup's arrowtooth eel</name>
    <dbReference type="NCBI Taxonomy" id="118154"/>
    <lineage>
        <taxon>Eukaryota</taxon>
        <taxon>Metazoa</taxon>
        <taxon>Chordata</taxon>
        <taxon>Craniata</taxon>
        <taxon>Vertebrata</taxon>
        <taxon>Euteleostomi</taxon>
        <taxon>Actinopterygii</taxon>
        <taxon>Neopterygii</taxon>
        <taxon>Teleostei</taxon>
        <taxon>Anguilliformes</taxon>
        <taxon>Synaphobranchidae</taxon>
        <taxon>Synaphobranchus</taxon>
    </lineage>
</organism>
<dbReference type="GO" id="GO:0006508">
    <property type="term" value="P:proteolysis"/>
    <property type="evidence" value="ECO:0007669"/>
    <property type="project" value="InterPro"/>
</dbReference>
<dbReference type="AlphaFoldDB" id="A0A9Q1F6E2"/>